<feature type="transmembrane region" description="Helical" evidence="6">
    <location>
        <begin position="373"/>
        <end position="397"/>
    </location>
</feature>
<dbReference type="Pfam" id="PF02690">
    <property type="entry name" value="Na_Pi_cotrans"/>
    <property type="match status" value="2"/>
</dbReference>
<dbReference type="EMBL" id="CAADFV010000041">
    <property type="protein sequence ID" value="VFK56420.1"/>
    <property type="molecule type" value="Genomic_DNA"/>
</dbReference>
<name>A0A450ZRN6_9GAMM</name>
<proteinExistence type="predicted"/>
<dbReference type="PANTHER" id="PTHR10010">
    <property type="entry name" value="SOLUTE CARRIER FAMILY 34 SODIUM PHOSPHATE , MEMBER 2-RELATED"/>
    <property type="match status" value="1"/>
</dbReference>
<dbReference type="GO" id="GO:0005436">
    <property type="term" value="F:sodium:phosphate symporter activity"/>
    <property type="evidence" value="ECO:0007669"/>
    <property type="project" value="InterPro"/>
</dbReference>
<dbReference type="PANTHER" id="PTHR10010:SF46">
    <property type="entry name" value="SODIUM-DEPENDENT PHOSPHATE TRANSPORT PROTEIN 2B"/>
    <property type="match status" value="1"/>
</dbReference>
<protein>
    <submittedName>
        <fullName evidence="9">Solute carrier family 34 (Sodium-dependent phosphate cotransporter)</fullName>
    </submittedName>
</protein>
<evidence type="ECO:0000313" key="8">
    <source>
        <dbReference type="EMBL" id="VFK55095.1"/>
    </source>
</evidence>
<dbReference type="EMBL" id="CAADFY010000041">
    <property type="protein sequence ID" value="VFK54346.1"/>
    <property type="molecule type" value="Genomic_DNA"/>
</dbReference>
<evidence type="ECO:0000256" key="1">
    <source>
        <dbReference type="ARBA" id="ARBA00004651"/>
    </source>
</evidence>
<dbReference type="GO" id="GO:0005886">
    <property type="term" value="C:plasma membrane"/>
    <property type="evidence" value="ECO:0007669"/>
    <property type="project" value="UniProtKB-SubCell"/>
</dbReference>
<evidence type="ECO:0000256" key="6">
    <source>
        <dbReference type="SAM" id="Phobius"/>
    </source>
</evidence>
<gene>
    <name evidence="8" type="ORF">BECKTUN1418D_GA0071000_102713</name>
    <name evidence="9" type="ORF">BECKTUN1418E_GA0071001_104120</name>
    <name evidence="7" type="ORF">BECKTUN1418F_GA0071002_104120</name>
</gene>
<reference evidence="9" key="1">
    <citation type="submission" date="2019-02" db="EMBL/GenBank/DDBJ databases">
        <authorList>
            <person name="Gruber-Vodicka R. H."/>
            <person name="Seah K. B. B."/>
        </authorList>
    </citation>
    <scope>NUCLEOTIDE SEQUENCE</scope>
    <source>
        <strain evidence="8">BECK_BY1</strain>
        <strain evidence="9">BECK_BY2</strain>
        <strain evidence="7">BECK_BY3</strain>
    </source>
</reference>
<dbReference type="GO" id="GO:0044341">
    <property type="term" value="P:sodium-dependent phosphate transport"/>
    <property type="evidence" value="ECO:0007669"/>
    <property type="project" value="InterPro"/>
</dbReference>
<dbReference type="NCBIfam" id="NF037997">
    <property type="entry name" value="Na_Pi_symport"/>
    <property type="match status" value="2"/>
</dbReference>
<dbReference type="InterPro" id="IPR003841">
    <property type="entry name" value="Na/Pi_transpt"/>
</dbReference>
<feature type="transmembrane region" description="Helical" evidence="6">
    <location>
        <begin position="299"/>
        <end position="321"/>
    </location>
</feature>
<feature type="transmembrane region" description="Helical" evidence="6">
    <location>
        <begin position="107"/>
        <end position="130"/>
    </location>
</feature>
<feature type="transmembrane region" description="Helical" evidence="6">
    <location>
        <begin position="65"/>
        <end position="87"/>
    </location>
</feature>
<feature type="transmembrane region" description="Helical" evidence="6">
    <location>
        <begin position="327"/>
        <end position="353"/>
    </location>
</feature>
<organism evidence="9">
    <name type="scientific">Candidatus Kentrum sp. TUN</name>
    <dbReference type="NCBI Taxonomy" id="2126343"/>
    <lineage>
        <taxon>Bacteria</taxon>
        <taxon>Pseudomonadati</taxon>
        <taxon>Pseudomonadota</taxon>
        <taxon>Gammaproteobacteria</taxon>
        <taxon>Candidatus Kentrum</taxon>
    </lineage>
</organism>
<keyword evidence="2" id="KW-1003">Cell membrane</keyword>
<evidence type="ECO:0000256" key="5">
    <source>
        <dbReference type="ARBA" id="ARBA00023136"/>
    </source>
</evidence>
<evidence type="ECO:0000313" key="9">
    <source>
        <dbReference type="EMBL" id="VFK56420.1"/>
    </source>
</evidence>
<keyword evidence="4 6" id="KW-1133">Transmembrane helix</keyword>
<feature type="transmembrane region" description="Helical" evidence="6">
    <location>
        <begin position="29"/>
        <end position="53"/>
    </location>
</feature>
<keyword evidence="3 6" id="KW-0812">Transmembrane</keyword>
<keyword evidence="5 6" id="KW-0472">Membrane</keyword>
<accession>A0A450ZRN6</accession>
<sequence length="411" mass="43250">MNTISMNTAEMNAIETLSLDRQENLKSKFLLWVFIVLLVYLILLAVGMIGSGFKWASGGQEGAEALFAFATNPFMGLVMGIIATALVQSSSTVTSVIVGLVAGGLPVASAIPMVMGANIGTTVTNTLVSLAHIRSKEEFQRAFSAATIHDFFNLFCVVIFLPLEIAFGFLEKVSMAMASFVLGGESLSMSGLNFIKPITNPIISACKDIFGYLPDPLGGIVLATLGVLLIFAAIAFLGKLLREVMVGQAKRILHGAISHGPMAGIASGTAVTMLVQSSSTTTSLIVPLAGVGLLNTREIYPFTLGANIGTCITSLLAATAISGGMAIFALQIALVHLIYNVLGVAVIYSIKFLRELPIMGAEALARVATERKYLAGVYVLSVFFLIPLILMGVTSHFGGTDLALSDMAISR</sequence>
<evidence type="ECO:0000256" key="4">
    <source>
        <dbReference type="ARBA" id="ARBA00022989"/>
    </source>
</evidence>
<evidence type="ECO:0000256" key="2">
    <source>
        <dbReference type="ARBA" id="ARBA00022475"/>
    </source>
</evidence>
<evidence type="ECO:0000256" key="3">
    <source>
        <dbReference type="ARBA" id="ARBA00022692"/>
    </source>
</evidence>
<feature type="transmembrane region" description="Helical" evidence="6">
    <location>
        <begin position="151"/>
        <end position="170"/>
    </location>
</feature>
<feature type="transmembrane region" description="Helical" evidence="6">
    <location>
        <begin position="220"/>
        <end position="241"/>
    </location>
</feature>
<dbReference type="EMBL" id="CAADFX010000027">
    <property type="protein sequence ID" value="VFK55095.1"/>
    <property type="molecule type" value="Genomic_DNA"/>
</dbReference>
<comment type="subcellular location">
    <subcellularLocation>
        <location evidence="1">Cell membrane</location>
        <topology evidence="1">Multi-pass membrane protein</topology>
    </subcellularLocation>
</comment>
<evidence type="ECO:0000313" key="7">
    <source>
        <dbReference type="EMBL" id="VFK54346.1"/>
    </source>
</evidence>
<dbReference type="AlphaFoldDB" id="A0A450ZRN6"/>